<keyword evidence="4" id="KW-1134">Transmembrane beta strand</keyword>
<keyword evidence="10" id="KW-0675">Receptor</keyword>
<dbReference type="GO" id="GO:0009279">
    <property type="term" value="C:cell outer membrane"/>
    <property type="evidence" value="ECO:0007669"/>
    <property type="project" value="UniProtKB-SubCell"/>
</dbReference>
<dbReference type="Gene3D" id="2.60.40.1120">
    <property type="entry name" value="Carboxypeptidase-like, regulatory domain"/>
    <property type="match status" value="1"/>
</dbReference>
<comment type="caution">
    <text evidence="13">The sequence shown here is derived from an EMBL/GenBank/DDBJ whole genome shotgun (WGS) entry which is preliminary data.</text>
</comment>
<organism evidence="13 16">
    <name type="scientific">Myxococcus fulvus</name>
    <dbReference type="NCBI Taxonomy" id="33"/>
    <lineage>
        <taxon>Bacteria</taxon>
        <taxon>Pseudomonadati</taxon>
        <taxon>Myxococcota</taxon>
        <taxon>Myxococcia</taxon>
        <taxon>Myxococcales</taxon>
        <taxon>Cystobacterineae</taxon>
        <taxon>Myxococcaceae</taxon>
        <taxon>Myxococcus</taxon>
    </lineage>
</organism>
<evidence type="ECO:0000259" key="12">
    <source>
        <dbReference type="PROSITE" id="PS52015"/>
    </source>
</evidence>
<dbReference type="Gene3D" id="2.40.170.20">
    <property type="entry name" value="TonB-dependent receptor, beta-barrel domain"/>
    <property type="match status" value="1"/>
</dbReference>
<dbReference type="Pfam" id="PF13620">
    <property type="entry name" value="CarboxypepD_reg"/>
    <property type="match status" value="1"/>
</dbReference>
<sequence length="919" mass="101148">MKDSPRPSIALLLWVLWVPLASWAQSLPTAGGEARAVEVDVQATDAGTTIAAEDATRLGLTPDGGVVALLTPRLLTESPVSWPEGLQGAPSDVGLLLRIDEQGAVAEVTVEKPATHPQLNEAAVQAARGLRFTPATLGDRAVSVRLPYAYHFEPPAPLLFTQSRLRGEVRARGTREPLVDAALFLADDEEPVAITDLEGRFELELPPGTHSLRVRAPGHQLGTFEESLTSGQTLDVIYRLQPTRVSPYETVVRDTRPRTEVSRITLQEQELREVPGTQGDPFKVIMLMPGVASVASGLGYPVVRGGQPAATGYYIDGVRVPMLYHLLLGPAVVHPEFIDTIDFHPGTPPVQYGRLLGGAVEGRLSKPREDRPHFAAYADLLNAGGFVEVPFDSTGTSLTVSGRYSYTGLLIPLAYALFNDEEDNPIHAAFWDYQARIEQKVGAGRLRLLALGSSDDAGEATAGYEDSMGATIVSRFHRVDLRGTHPLAGGEAELGFTVGLDEVALLGYRRIILREERGPEEVLAGRYGLDQLTFSARTGWKRELSKSLAVHVGADVEHRRVATGITGSARPPGWRPQDDAHPLKQPSALATFTGVFAGATWRPAEKWLVSPGLRVDGYHLVPGIQHVVLEPRLAVRHTLTSTLTLKGGAGLYHQPPTVLLHLPAMDVSGLNHGVQEGAQFDVGAEWKLGSGLELSGDVYFNPLFRTVEFEVMDVLENRKRRGQPHADPKARGYAYGLDLMVRHPLGRDWFGWVTYSFLQSKRHRRFARYNDDNSIREVAEGELPFAFEQAHVFNAAVSYKFGDDWTVGSVLHFNTGRPESGEVSSVTQRESRTHDGYRLWVRQDADRVERLPAFFRVDFRVAKAWAYEEFNVEAYLDILNLSLQQEVFAYEYERKAGKLRRNAMGLPVILPMFGLKGSY</sequence>
<keyword evidence="6" id="KW-0732">Signal</keyword>
<dbReference type="Pfam" id="PF00593">
    <property type="entry name" value="TonB_dep_Rec_b-barrel"/>
    <property type="match status" value="1"/>
</dbReference>
<dbReference type="PROSITE" id="PS52015">
    <property type="entry name" value="TONB_CTD"/>
    <property type="match status" value="1"/>
</dbReference>
<dbReference type="STRING" id="1334629.MFUL124B02_14630"/>
<keyword evidence="9" id="KW-0472">Membrane</keyword>
<evidence type="ECO:0000256" key="2">
    <source>
        <dbReference type="ARBA" id="ARBA00004571"/>
    </source>
</evidence>
<dbReference type="GO" id="GO:0044718">
    <property type="term" value="P:siderophore transmembrane transport"/>
    <property type="evidence" value="ECO:0007669"/>
    <property type="project" value="TreeGrafter"/>
</dbReference>
<evidence type="ECO:0000313" key="16">
    <source>
        <dbReference type="Proteomes" id="UP000321514"/>
    </source>
</evidence>
<dbReference type="Pfam" id="PF03544">
    <property type="entry name" value="TonB_C"/>
    <property type="match status" value="1"/>
</dbReference>
<evidence type="ECO:0000313" key="14">
    <source>
        <dbReference type="EMBL" id="SEU35364.1"/>
    </source>
</evidence>
<keyword evidence="7" id="KW-1133">Transmembrane helix</keyword>
<evidence type="ECO:0000256" key="4">
    <source>
        <dbReference type="ARBA" id="ARBA00022452"/>
    </source>
</evidence>
<dbReference type="InterPro" id="IPR000531">
    <property type="entry name" value="Beta-barrel_TonB"/>
</dbReference>
<dbReference type="InterPro" id="IPR008969">
    <property type="entry name" value="CarboxyPept-like_regulatory"/>
</dbReference>
<protein>
    <submittedName>
        <fullName evidence="14">TonB family C-terminal domain-containing protein</fullName>
    </submittedName>
</protein>
<keyword evidence="8" id="KW-0798">TonB box</keyword>
<evidence type="ECO:0000256" key="6">
    <source>
        <dbReference type="ARBA" id="ARBA00022729"/>
    </source>
</evidence>
<evidence type="ECO:0000256" key="1">
    <source>
        <dbReference type="ARBA" id="ARBA00004167"/>
    </source>
</evidence>
<keyword evidence="3" id="KW-0813">Transport</keyword>
<evidence type="ECO:0000313" key="13">
    <source>
        <dbReference type="EMBL" id="GEN10148.1"/>
    </source>
</evidence>
<dbReference type="PANTHER" id="PTHR30069:SF29">
    <property type="entry name" value="HEMOGLOBIN AND HEMOGLOBIN-HAPTOGLOBIN-BINDING PROTEIN 1-RELATED"/>
    <property type="match status" value="1"/>
</dbReference>
<evidence type="ECO:0000256" key="7">
    <source>
        <dbReference type="ARBA" id="ARBA00022989"/>
    </source>
</evidence>
<dbReference type="SUPFAM" id="SSF74653">
    <property type="entry name" value="TolA/TonB C-terminal domain"/>
    <property type="match status" value="1"/>
</dbReference>
<dbReference type="EMBL" id="BJXR01000037">
    <property type="protein sequence ID" value="GEN10148.1"/>
    <property type="molecule type" value="Genomic_DNA"/>
</dbReference>
<dbReference type="InterPro" id="IPR037682">
    <property type="entry name" value="TonB_C"/>
</dbReference>
<evidence type="ECO:0000256" key="9">
    <source>
        <dbReference type="ARBA" id="ARBA00023136"/>
    </source>
</evidence>
<proteinExistence type="predicted"/>
<feature type="domain" description="TonB C-terminal" evidence="12">
    <location>
        <begin position="65"/>
        <end position="159"/>
    </location>
</feature>
<evidence type="ECO:0000256" key="11">
    <source>
        <dbReference type="ARBA" id="ARBA00023237"/>
    </source>
</evidence>
<keyword evidence="5" id="KW-0812">Transmembrane</keyword>
<keyword evidence="11" id="KW-0998">Cell outer membrane</keyword>
<dbReference type="InterPro" id="IPR036942">
    <property type="entry name" value="Beta-barrel_TonB_sf"/>
</dbReference>
<accession>A0A511TAD3</accession>
<dbReference type="NCBIfam" id="TIGR01352">
    <property type="entry name" value="tonB_Cterm"/>
    <property type="match status" value="1"/>
</dbReference>
<dbReference type="EMBL" id="FOIB01000010">
    <property type="protein sequence ID" value="SEU35364.1"/>
    <property type="molecule type" value="Genomic_DNA"/>
</dbReference>
<evidence type="ECO:0000256" key="5">
    <source>
        <dbReference type="ARBA" id="ARBA00022692"/>
    </source>
</evidence>
<dbReference type="InterPro" id="IPR006260">
    <property type="entry name" value="TonB/TolA_C"/>
</dbReference>
<dbReference type="PANTHER" id="PTHR30069">
    <property type="entry name" value="TONB-DEPENDENT OUTER MEMBRANE RECEPTOR"/>
    <property type="match status" value="1"/>
</dbReference>
<name>A0A511TAD3_MYXFU</name>
<evidence type="ECO:0000256" key="8">
    <source>
        <dbReference type="ARBA" id="ARBA00023077"/>
    </source>
</evidence>
<reference evidence="14 15" key="1">
    <citation type="submission" date="2016-10" db="EMBL/GenBank/DDBJ databases">
        <authorList>
            <person name="Varghese N."/>
            <person name="Submissions S."/>
        </authorList>
    </citation>
    <scope>NUCLEOTIDE SEQUENCE [LARGE SCALE GENOMIC DNA]</scope>
    <source>
        <strain evidence="14 15">DSM 16525</strain>
    </source>
</reference>
<gene>
    <name evidence="13" type="ORF">MFU01_51850</name>
    <name evidence="14" type="ORF">SAMN05443572_110256</name>
</gene>
<dbReference type="InterPro" id="IPR039426">
    <property type="entry name" value="TonB-dep_rcpt-like"/>
</dbReference>
<evidence type="ECO:0000256" key="3">
    <source>
        <dbReference type="ARBA" id="ARBA00022448"/>
    </source>
</evidence>
<evidence type="ECO:0000256" key="10">
    <source>
        <dbReference type="ARBA" id="ARBA00023170"/>
    </source>
</evidence>
<dbReference type="SUPFAM" id="SSF49464">
    <property type="entry name" value="Carboxypeptidase regulatory domain-like"/>
    <property type="match status" value="1"/>
</dbReference>
<dbReference type="AlphaFoldDB" id="A0A511TAD3"/>
<dbReference type="Gene3D" id="3.30.1150.10">
    <property type="match status" value="1"/>
</dbReference>
<dbReference type="GO" id="GO:0015344">
    <property type="term" value="F:siderophore uptake transmembrane transporter activity"/>
    <property type="evidence" value="ECO:0007669"/>
    <property type="project" value="TreeGrafter"/>
</dbReference>
<keyword evidence="15" id="KW-1185">Reference proteome</keyword>
<dbReference type="Proteomes" id="UP000183760">
    <property type="component" value="Unassembled WGS sequence"/>
</dbReference>
<dbReference type="Proteomes" id="UP000321514">
    <property type="component" value="Unassembled WGS sequence"/>
</dbReference>
<dbReference type="SUPFAM" id="SSF56935">
    <property type="entry name" value="Porins"/>
    <property type="match status" value="1"/>
</dbReference>
<reference evidence="13 16" key="2">
    <citation type="submission" date="2019-07" db="EMBL/GenBank/DDBJ databases">
        <title>Whole genome shotgun sequence of Myxococcus fulvus NBRC 100333.</title>
        <authorList>
            <person name="Hosoyama A."/>
            <person name="Uohara A."/>
            <person name="Ohji S."/>
            <person name="Ichikawa N."/>
        </authorList>
    </citation>
    <scope>NUCLEOTIDE SEQUENCE [LARGE SCALE GENOMIC DNA]</scope>
    <source>
        <strain evidence="13 16">NBRC 100333</strain>
    </source>
</reference>
<evidence type="ECO:0000313" key="15">
    <source>
        <dbReference type="Proteomes" id="UP000183760"/>
    </source>
</evidence>
<comment type="subcellular location">
    <subcellularLocation>
        <location evidence="2">Cell outer membrane</location>
        <topology evidence="2">Multi-pass membrane protein</topology>
    </subcellularLocation>
    <subcellularLocation>
        <location evidence="1">Membrane</location>
        <topology evidence="1">Single-pass membrane protein</topology>
    </subcellularLocation>
</comment>
<dbReference type="RefSeq" id="WP_074957832.1">
    <property type="nucleotide sequence ID" value="NZ_BJXR01000037.1"/>
</dbReference>
<dbReference type="OrthoDB" id="607931at2"/>